<dbReference type="PROSITE" id="PS50234">
    <property type="entry name" value="VWFA"/>
    <property type="match status" value="1"/>
</dbReference>
<evidence type="ECO:0000256" key="2">
    <source>
        <dbReference type="ARBA" id="ARBA00004642"/>
    </source>
</evidence>
<feature type="compositionally biased region" description="Basic and acidic residues" evidence="10">
    <location>
        <begin position="4302"/>
        <end position="4359"/>
    </location>
</feature>
<dbReference type="Gene3D" id="3.40.50.300">
    <property type="entry name" value="P-loop containing nucleotide triphosphate hydrolases"/>
    <property type="match status" value="6"/>
</dbReference>
<organism evidence="12 13">
    <name type="scientific">Hohenbuehelia grisea</name>
    <dbReference type="NCBI Taxonomy" id="104357"/>
    <lineage>
        <taxon>Eukaryota</taxon>
        <taxon>Fungi</taxon>
        <taxon>Dikarya</taxon>
        <taxon>Basidiomycota</taxon>
        <taxon>Agaricomycotina</taxon>
        <taxon>Agaricomycetes</taxon>
        <taxon>Agaricomycetidae</taxon>
        <taxon>Agaricales</taxon>
        <taxon>Pleurotineae</taxon>
        <taxon>Pleurotaceae</taxon>
        <taxon>Hohenbuehelia</taxon>
    </lineage>
</organism>
<feature type="region of interest" description="Disordered" evidence="10">
    <location>
        <begin position="4191"/>
        <end position="4760"/>
    </location>
</feature>
<evidence type="ECO:0000256" key="9">
    <source>
        <dbReference type="PIRNR" id="PIRNR010340"/>
    </source>
</evidence>
<feature type="compositionally biased region" description="Basic and acidic residues" evidence="10">
    <location>
        <begin position="4227"/>
        <end position="4237"/>
    </location>
</feature>
<dbReference type="InterPro" id="IPR048617">
    <property type="entry name" value="MDN1_AAA_lid_4"/>
</dbReference>
<comment type="function">
    <text evidence="9">Nuclear chaperone required for maturation and nuclear export of pre-60S ribosome subunits.</text>
</comment>
<dbReference type="InterPro" id="IPR011704">
    <property type="entry name" value="ATPase_dyneun-rel_AAA"/>
</dbReference>
<dbReference type="InterPro" id="IPR040848">
    <property type="entry name" value="AAA_lid_7"/>
</dbReference>
<evidence type="ECO:0000256" key="5">
    <source>
        <dbReference type="ARBA" id="ARBA00022741"/>
    </source>
</evidence>
<dbReference type="InterPro" id="IPR012099">
    <property type="entry name" value="Midasin"/>
</dbReference>
<keyword evidence="7 9" id="KW-0143">Chaperone</keyword>
<dbReference type="EMBL" id="JASNQZ010000001">
    <property type="protein sequence ID" value="KAL0960751.1"/>
    <property type="molecule type" value="Genomic_DNA"/>
</dbReference>
<dbReference type="SUPFAM" id="SSF52540">
    <property type="entry name" value="P-loop containing nucleoside triphosphate hydrolases"/>
    <property type="match status" value="6"/>
</dbReference>
<evidence type="ECO:0000313" key="12">
    <source>
        <dbReference type="EMBL" id="KAL0960751.1"/>
    </source>
</evidence>
<gene>
    <name evidence="12" type="ORF">HGRIS_005773</name>
</gene>
<feature type="compositionally biased region" description="Acidic residues" evidence="10">
    <location>
        <begin position="4472"/>
        <end position="4500"/>
    </location>
</feature>
<evidence type="ECO:0000256" key="3">
    <source>
        <dbReference type="ARBA" id="ARBA00007188"/>
    </source>
</evidence>
<evidence type="ECO:0000256" key="7">
    <source>
        <dbReference type="ARBA" id="ARBA00023186"/>
    </source>
</evidence>
<dbReference type="SMART" id="SM00382">
    <property type="entry name" value="AAA"/>
    <property type="match status" value="5"/>
</dbReference>
<feature type="compositionally biased region" description="Polar residues" evidence="10">
    <location>
        <begin position="4558"/>
        <end position="4590"/>
    </location>
</feature>
<dbReference type="Pfam" id="PF21108">
    <property type="entry name" value="MDN1_4th"/>
    <property type="match status" value="1"/>
</dbReference>
<dbReference type="Pfam" id="PF07728">
    <property type="entry name" value="AAA_5"/>
    <property type="match status" value="8"/>
</dbReference>
<evidence type="ECO:0000256" key="4">
    <source>
        <dbReference type="ARBA" id="ARBA00017143"/>
    </source>
</evidence>
<feature type="compositionally biased region" description="Polar residues" evidence="10">
    <location>
        <begin position="4739"/>
        <end position="4752"/>
    </location>
</feature>
<evidence type="ECO:0000259" key="11">
    <source>
        <dbReference type="PROSITE" id="PS50234"/>
    </source>
</evidence>
<proteinExistence type="inferred from homology"/>
<name>A0ABR3JY10_9AGAR</name>
<dbReference type="PANTHER" id="PTHR48103">
    <property type="entry name" value="MIDASIN-RELATED"/>
    <property type="match status" value="1"/>
</dbReference>
<comment type="caution">
    <text evidence="12">The sequence shown here is derived from an EMBL/GenBank/DDBJ whole genome shotgun (WGS) entry which is preliminary data.</text>
</comment>
<feature type="compositionally biased region" description="Basic and acidic residues" evidence="10">
    <location>
        <begin position="4670"/>
        <end position="4688"/>
    </location>
</feature>
<evidence type="ECO:0000313" key="13">
    <source>
        <dbReference type="Proteomes" id="UP001556367"/>
    </source>
</evidence>
<accession>A0ABR3JY10</accession>
<feature type="compositionally biased region" description="Basic and acidic residues" evidence="10">
    <location>
        <begin position="4547"/>
        <end position="4556"/>
    </location>
</feature>
<dbReference type="Pfam" id="PF17867">
    <property type="entry name" value="AAA_lid_7"/>
    <property type="match status" value="3"/>
</dbReference>
<dbReference type="Pfam" id="PF17865">
    <property type="entry name" value="AAA_lid_5"/>
    <property type="match status" value="1"/>
</dbReference>
<keyword evidence="5 9" id="KW-0547">Nucleotide-binding</keyword>
<dbReference type="Proteomes" id="UP001556367">
    <property type="component" value="Unassembled WGS sequence"/>
</dbReference>
<feature type="compositionally biased region" description="Acidic residues" evidence="10">
    <location>
        <begin position="4360"/>
        <end position="4390"/>
    </location>
</feature>
<protein>
    <recommendedName>
        <fullName evidence="4 9">Midasin</fullName>
    </recommendedName>
</protein>
<evidence type="ECO:0000256" key="8">
    <source>
        <dbReference type="ARBA" id="ARBA00023242"/>
    </source>
</evidence>
<dbReference type="CDD" id="cd00009">
    <property type="entry name" value="AAA"/>
    <property type="match status" value="2"/>
</dbReference>
<feature type="compositionally biased region" description="Acidic residues" evidence="10">
    <location>
        <begin position="4448"/>
        <end position="4457"/>
    </location>
</feature>
<dbReference type="PANTHER" id="PTHR48103:SF2">
    <property type="entry name" value="MIDASIN"/>
    <property type="match status" value="1"/>
</dbReference>
<feature type="compositionally biased region" description="Polar residues" evidence="10">
    <location>
        <begin position="4717"/>
        <end position="4730"/>
    </location>
</feature>
<sequence length="5081" mass="562942">MDLDFLNAIHDPLRINLKKQTQRLLSQLPPSSPHSEALQNAQTTQQLLNELSILLSEPATTVLVANLFRPILLALAARWLDKTACTEDELVACCLLLEIHEELFSILHHILSRSPFEGGPLTFMGTVASPPDALQLHRFLLAYYRILQANRQLAEHLAWPLSPLSELMWMDGLDNGVRLLAIQCYALQSSMGEAERIKIETEILGPQYENDCPVWYGEKYTDGWVLPITELRRIQDARNVLVTDPEDFYAVEEGDAHQPILVSDLSPHIANVHGILLVRPPSATAPESQLVCTPSTIRSLQALALHLSLRVPVLLSSPPSSGKSVLLSHLANVLYPGVANQIITIHLADTSLDPRSLLGSYVSSSTNPGTFEWKEGALIRAMREGKWVVFEDIDRGSNEVLGTIKPLVESLRLGKWIGGRAVLEVPSRGQVVAAHTFAVFATRSAVPSRSGQLPSPVFFGSHKFHEIVVPSPSLEELRMIVDERFPRLAGPPAQALIGLWRAVVDLGSAASTRDTGLRELEKFCRRVEHLLPPSFHSMDITLEDGQAPSIPTVFSNTSLREEMYLEARDVFFGAGSITASARAHLEAVANTIADYLGLDAERRAWVLQGRAPELDVDKDVNGQVTAVRAGRTLLPARTVKEPLPSSTDARPFAMHRPATLLLSRITRAAAFGEPILLTGETGTGKTSVITHLANLLRRPLVSLNLSHQTESADLLGGFKPVDARVPGGALQERFLDLFGATFSRKKNAKFDESVRKAVAESNWKRSVALWKEAIRLAKDRIRARMQEDTSGDVDIPRKRRKVEDGRLDTSESAWSSFESQVSEFEVQHVHGKGKFAFGFVEGPLVKALRNGDWVLLDEVNLASAETLECVSGLLHGPTASITLTEQGSLEPVPRHPDFRLFACMNPATDVGKKDLPPNIRMRFTEIDVPPPDADRETLLNIVTQYIGHVALGDKAAIMNVAEFYAAVKHLSETRQIADGANHRPHYSMRTLARALTFAADIASAYGLRRAIWEGCLMAFTMVLDAPSAQMVTELAKKHLLAGVRNPRSMLANEPSRPQSGEYIKLGAFYLERGPLPEDLVEDYIMTPSVEEKLKDLARIILTRRFPVLIEGPTSSGKTSSVEYLAKRTGHRFIRINNHEHTDIQEYLGSYVSDPITGKLVFKDGLLVQALRRGDWIVLDELNLAPSDVLEALNRLLDDNRELVIPETHEVVKPHPHFMLFATQNPPGLYAGRKVLSRAFRNRFLEVHFEDVPQAELESILCQRCRIAPSYGKRIVTVFRELQQRRQSGRVFESKQGFATLRDLFRWAGRDALGYQELADNGYMLLAERARRADDKTAVKEVIESVMGVKIDEQALYGLNSDSESFLGCPVPQSSQLVWTSAMKRLFILVARALKFNEPVLLVGETGSGKTSVCQVYADGVGKQLHGLNCHQNTETADLIGGLRPVRNRSAMETETLQETADLLQRLGTACETHSSESMLASVTSLLRSTAELPSSTISELTECRQKLVRLASIFEWKDGPLVQAMRCGDVFLLDEISLADDSVLERLNSVLEPSRTIVLAERGGDDTELPSIRAAEEFKLIATMNPGGDYGKKELSPALRNRFTEIWVPPVVEREDLQLIVDTLWKYEDLKPYSTKILDFTEWLSARVGDRALTSLRDILAWINFSNSAYHQTEHDSMPTEEVFHHAAYMTIIDGLGSLPQLAAYTPDSIRQLRHECTLQLQKLAPLPTQDGTLSHVPVHDPSRFFQLGSFAIPMGPNTSAPQPFSLQTPTTQDNAMRVIRACQVPKPILLEGSPGVGKTSLVTALAGISGHHLCRINLSDQTDLIDLFGADLPAEGGGPGEFTWKDAEFLTALQDGHWVLLDEMNLAPQAVLEGLNAVLDHRGTVYIPELGRTFTRHPDFRIFAAQNPLSQGGGRKGLPKSFVNRFTKVYVEELTPQDLLLVCQMLFPQSDHDIMKAMISYNSHLSSEVATKRSFARDGAPWEFNLRDILRWTSLVHLDDEPRHPLAFISSIYLHRFRTVSDRERARSMFDQIFSTDSISVNDIPRTLVSSEYVQIGHFNSSRYNYSSPKRPSRLLQAQSPVLESLGHCVRQNWLAIVTGPRGSGKTEAIRFLAHTTGHILHEISVNSATDTMDLLGSFEQMDTSARLLSQLERFLSRLRSHARCREGTSRSIAHCVDKLYTATRSTPAHPFIDFQSISSLLSQFSFISQLETERLALILELDQFSKANQGGRFEWVDGPLIQAAKEGHWLLIDGANLCNPSVLDRLNSLCEPNGVLTLSERGHVNGLVQTIRPHPTFRLFMSVDPQLGELSRAMRNRGVEISIVSDHAANDARILLDYLRLPIHMDINEHPAQVCLLFDAFRRGIANVKVEPSVDISSSGRALDQNSALCDLTDKAPQVEISHGNQDSPLTVEAMLYFHVRTATAYPSLYNRFINSIDFNHSASFNAIVSYSSSDFARQFSFIVNTLRTLYTQTWKVPTHFSSTLPNESLINNPSPRHTVSRPNIVYACQALDLVVALFLDQQESGVLQPSRRPIDDPSPSASFGRQAYRDIGTVLSTAHTAIWNAVSELNLHSIGQADDDTLTVSYEILRFTRPLRRAISTTTFDFSAVQAISKWLLNLLSDAPPGFVTLVEAVQKLADTMVLSSGLGLSDIWTAFYLPRCPDPYLQMIQRLDVASTALSYGPKLPGLRKSALEIMALHALPGRQDLGALQPLAEQLNKLAHENGSPAIVSSSPTFLTNPAELSILTTCCSEGIASEALEPLIRDVLSIAYNEAFCPMRRLIPYQHLIWAAKENQVTLSLTVRLHLGWYNHLWEASNGSHPSSSPSMLLRPTMLTSTFTSCHWTRNTLSSLPVYEAALERHLGLILFEFGTNTPRLCQLVCLWISSVLLICSCFATSFNEGDLAEMKRLAHSTDQIDLDRFMTLALQTSNVVLVGALQRTAIPAFSRLRQARSLTRQDTIAALGVCWVSVARLLLELFVPDAPVDPLAVRNFAHILCRDQEDLLQAQITLHRQLDSITSVQSENTINKYLKDCLDAITAQHPSDAKDLSHCIARDPTRLEMFWSEVNQFLHNVISPKRIDQLVKQLELEGETGALQANVVQQSIAGFSQRLDAAYSEYDDIALGVQLALGQLRFGLSLMEHASVPSGDECALATALVAFPSIQSTDLLVSDPTSRVPSGFQATQSVLLSLAAFGARIGLGVEIDTLAIDARYSQALHLWLIDRAKEAEAEKAGQSLYRRNVDTYDAASEVAIEEQEFLALFPSFDDVLERAGGDRISEAKGTQHISLLDMYKLVDIHHLILAPEHSQNTSFNLYSDLRKSALESLLRSHAQSLPETLDGDSLILQLLVVQAEKVALQGTTKPSSTYNFYSDPNVPEAIRARDSLQSLIARLEALIQEWPDQMVLQDLKRRCVATLELDLHSPVAMVLSAFEQILLQSEDWEIYASKATTLREHQHVFANIIVDWRRLELSSWPGLLESELRASSEHSSEWWFRLYNSLVRGLADALGGEADGEADAVTIYLRNLIPLLDDFIRTSPLGQFQPRMKLLQSFEHFVARLAGRLQESLYRTNLLRVQHMLHHTYQHFALFSATLSEYLSQQRNALEKDIKALIKLASWKDINVHALKQSAQRSHHQLFKIIRKFREVLREPVSPKLLPDMSGRSVMASSEPRYATSTPPITVSPSFPPVSTTSLGQHLTDLDRTFTRYRTLINSHSFPPVSTTSLGQHLTDLDRTFTRYRTLINSHINDTLKTLSSEPIEDFATEIITTAHELSTASVGSSSEPTLRQKHQKALLVRKRKAWSDLLKELKRAGFSSAVKPDVLQRQTDLEWIRTQPILQSSGLTAAPGCELYFHRLVGCLPTLRATLVNPHSDVATRDLQRALMFVESGFSMALDARNRLVQSIPRYSTLGCLTRRLRMINSCPTIVSSGEALLTTLKHLKDRLLLLANAMKELTDSLQSLLTVQHSAELQECAVHMQLLLGTTQEHGNHLATIVDDVDLTTPSLLLKVEYDAVVQIVRHLQDVTSSLSDWARRDTSAKRLLQATRQWLDSQPAIHIPITTPSALPDSQDKADRTINALLVTVQDILKGSPPTLPARDDDRNHYLRDDYHAIRNLTQLLDIASLVDRLSATLTHLADMPPESCLQCTQRLLPFVTVYEYLAEAQLNAHSQWTKALFKLNYVLVSLTNTLGTQGFCKPPDMDDSGEGGESNEVADGVGFGEGSGADNVSKEIEEEHQVEGLQGDDQADDSEAREQTDDSNAIEMSEDVGGEMEDVPDPGSEDEEGEEEENDDQGPEEQLGNLDKSDPAAVDEKLWGDEKGPEADGADDKVDQDRSQDKPGDSEMVAKEGPQSKRDRKDGDTDTEPPEAEPAAEETNPDEDPLDEGVDEADTEPPNAQGAPMDEHVQDADTLDLPDDLNINLDEQDPGDAGMDIDDEPDDTMEGMQEPISEPEELGTEDFDSRPPEDAPAEQTGDAESEEKDDNMGMEDTRDEEGADGDGPENEAIGQADISSGDGLANAEQAAANSGGEAKSSDDSSQVKSHAGQEASTKEESKPDADSAQSEPQQSNVDNQAQPANSDSDNAGSATTGAQRGSAPSDFNAPLESNPLRSLADTLNEIKQRLEPILDAAQANSDAHQERLGDTGTTSQLEYLQPDAADHEMQALGPAGEEEVAKLNELKLVDDEHEHEQAGAAMDVDPHFDPEQPSSDPHQAFEGEPTLSNPNPNIDSAVTGSGRRDALQGSTSNTASQQLAPSNVDDENAPDDAAVELELREWQSAQQPEQAKERIWHLYESLTSDLAHALCEQLRLILEPTLATRLKGDYRTGKRLNMKKVISYIASDYTKDKIWLRRTRPSQREYQVLIALDDSRSMAESHSVHLAFQTLALVSKALSRLEAGDIGIARFGETVDILHGFDAGPFSDQAGSKVLNAFKFDQKSTNVLSLLQRSLQTLESARERRSMSSGTAADLWQLEIIISDGICQDHEQLRTVLRKAEEQRVMIVFIIIDSLHPAASSSGSAPSTTDSILSMPRAVSKMVNGRMEVDIERYLDSFPFEYYVVLRNVEALPDVLAGTLKQFFERISEE</sequence>
<evidence type="ECO:0000256" key="6">
    <source>
        <dbReference type="ARBA" id="ARBA00022840"/>
    </source>
</evidence>
<keyword evidence="8 9" id="KW-0539">Nucleus</keyword>
<dbReference type="InterPro" id="IPR036465">
    <property type="entry name" value="vWFA_dom_sf"/>
</dbReference>
<dbReference type="InterPro" id="IPR025662">
    <property type="entry name" value="Sigma_54_int_dom_ATP-bd_1"/>
</dbReference>
<feature type="domain" description="VWFA" evidence="11">
    <location>
        <begin position="4858"/>
        <end position="5078"/>
    </location>
</feature>
<evidence type="ECO:0000256" key="1">
    <source>
        <dbReference type="ARBA" id="ARBA00004604"/>
    </source>
</evidence>
<dbReference type="InterPro" id="IPR002035">
    <property type="entry name" value="VWF_A"/>
</dbReference>
<keyword evidence="13" id="KW-1185">Reference proteome</keyword>
<comment type="similarity">
    <text evidence="3 9">Belongs to the midasin family.</text>
</comment>
<comment type="subcellular location">
    <subcellularLocation>
        <location evidence="1">Nucleus</location>
        <location evidence="1">Nucleolus</location>
    </subcellularLocation>
    <subcellularLocation>
        <location evidence="2">Nucleus</location>
        <location evidence="2">Nucleoplasm</location>
    </subcellularLocation>
</comment>
<feature type="compositionally biased region" description="Acidic residues" evidence="10">
    <location>
        <begin position="4263"/>
        <end position="4294"/>
    </location>
</feature>
<dbReference type="Gene3D" id="3.40.50.410">
    <property type="entry name" value="von Willebrand factor, type A domain"/>
    <property type="match status" value="1"/>
</dbReference>
<dbReference type="PROSITE" id="PS00675">
    <property type="entry name" value="SIGMA54_INTERACT_1"/>
    <property type="match status" value="2"/>
</dbReference>
<evidence type="ECO:0000256" key="10">
    <source>
        <dbReference type="SAM" id="MobiDB-lite"/>
    </source>
</evidence>
<dbReference type="SUPFAM" id="SSF53300">
    <property type="entry name" value="vWA-like"/>
    <property type="match status" value="1"/>
</dbReference>
<dbReference type="PIRSF" id="PIRSF010340">
    <property type="entry name" value="Midasin"/>
    <property type="match status" value="1"/>
</dbReference>
<dbReference type="InterPro" id="IPR003593">
    <property type="entry name" value="AAA+_ATPase"/>
</dbReference>
<reference evidence="13" key="1">
    <citation type="submission" date="2024-06" db="EMBL/GenBank/DDBJ databases">
        <title>Multi-omics analyses provide insights into the biosynthesis of the anticancer antibiotic pleurotin in Hohenbuehelia grisea.</title>
        <authorList>
            <person name="Weaver J.A."/>
            <person name="Alberti F."/>
        </authorList>
    </citation>
    <scope>NUCLEOTIDE SEQUENCE [LARGE SCALE GENOMIC DNA]</scope>
    <source>
        <strain evidence="13">T-177</strain>
    </source>
</reference>
<keyword evidence="6 9" id="KW-0067">ATP-binding</keyword>
<dbReference type="InterPro" id="IPR041190">
    <property type="entry name" value="Midasin_AAA_lid_5"/>
</dbReference>
<feature type="compositionally biased region" description="Acidic residues" evidence="10">
    <location>
        <begin position="4421"/>
        <end position="4440"/>
    </location>
</feature>
<dbReference type="InterPro" id="IPR027417">
    <property type="entry name" value="P-loop_NTPase"/>
</dbReference>